<feature type="region of interest" description="Disordered" evidence="11">
    <location>
        <begin position="156"/>
        <end position="224"/>
    </location>
</feature>
<dbReference type="ExpressionAtlas" id="A0A2K3CVZ2">
    <property type="expression patterns" value="baseline and differential"/>
</dbReference>
<feature type="region of interest" description="Disordered" evidence="11">
    <location>
        <begin position="764"/>
        <end position="785"/>
    </location>
</feature>
<feature type="compositionally biased region" description="Low complexity" evidence="11">
    <location>
        <begin position="2032"/>
        <end position="2041"/>
    </location>
</feature>
<feature type="region of interest" description="Disordered" evidence="11">
    <location>
        <begin position="924"/>
        <end position="950"/>
    </location>
</feature>
<dbReference type="GeneID" id="5724490"/>
<feature type="region of interest" description="Disordered" evidence="11">
    <location>
        <begin position="246"/>
        <end position="299"/>
    </location>
</feature>
<evidence type="ECO:0000313" key="13">
    <source>
        <dbReference type="EMBL" id="PNW72446.1"/>
    </source>
</evidence>
<evidence type="ECO:0000256" key="7">
    <source>
        <dbReference type="ARBA" id="ARBA00022723"/>
    </source>
</evidence>
<keyword evidence="14" id="KW-1185">Reference proteome</keyword>
<feature type="compositionally biased region" description="Low complexity" evidence="11">
    <location>
        <begin position="1326"/>
        <end position="1335"/>
    </location>
</feature>
<dbReference type="Gene3D" id="3.60.15.10">
    <property type="entry name" value="Ribonuclease Z/Hydroxyacylglutathione hydrolase-like"/>
    <property type="match status" value="2"/>
</dbReference>
<reference evidence="13 14" key="1">
    <citation type="journal article" date="2007" name="Science">
        <title>The Chlamydomonas genome reveals the evolution of key animal and plant functions.</title>
        <authorList>
            <person name="Merchant S.S."/>
            <person name="Prochnik S.E."/>
            <person name="Vallon O."/>
            <person name="Harris E.H."/>
            <person name="Karpowicz S.J."/>
            <person name="Witman G.B."/>
            <person name="Terry A."/>
            <person name="Salamov A."/>
            <person name="Fritz-Laylin L.K."/>
            <person name="Marechal-Drouard L."/>
            <person name="Marshall W.F."/>
            <person name="Qu L.H."/>
            <person name="Nelson D.R."/>
            <person name="Sanderfoot A.A."/>
            <person name="Spalding M.H."/>
            <person name="Kapitonov V.V."/>
            <person name="Ren Q."/>
            <person name="Ferris P."/>
            <person name="Lindquist E."/>
            <person name="Shapiro H."/>
            <person name="Lucas S.M."/>
            <person name="Grimwood J."/>
            <person name="Schmutz J."/>
            <person name="Cardol P."/>
            <person name="Cerutti H."/>
            <person name="Chanfreau G."/>
            <person name="Chen C.L."/>
            <person name="Cognat V."/>
            <person name="Croft M.T."/>
            <person name="Dent R."/>
            <person name="Dutcher S."/>
            <person name="Fernandez E."/>
            <person name="Fukuzawa H."/>
            <person name="Gonzalez-Ballester D."/>
            <person name="Gonzalez-Halphen D."/>
            <person name="Hallmann A."/>
            <person name="Hanikenne M."/>
            <person name="Hippler M."/>
            <person name="Inwood W."/>
            <person name="Jabbari K."/>
            <person name="Kalanon M."/>
            <person name="Kuras R."/>
            <person name="Lefebvre P.A."/>
            <person name="Lemaire S.D."/>
            <person name="Lobanov A.V."/>
            <person name="Lohr M."/>
            <person name="Manuell A."/>
            <person name="Meier I."/>
            <person name="Mets L."/>
            <person name="Mittag M."/>
            <person name="Mittelmeier T."/>
            <person name="Moroney J.V."/>
            <person name="Moseley J."/>
            <person name="Napoli C."/>
            <person name="Nedelcu A.M."/>
            <person name="Niyogi K."/>
            <person name="Novoselov S.V."/>
            <person name="Paulsen I.T."/>
            <person name="Pazour G."/>
            <person name="Purton S."/>
            <person name="Ral J.P."/>
            <person name="Riano-Pachon D.M."/>
            <person name="Riekhof W."/>
            <person name="Rymarquis L."/>
            <person name="Schroda M."/>
            <person name="Stern D."/>
            <person name="Umen J."/>
            <person name="Willows R."/>
            <person name="Wilson N."/>
            <person name="Zimmer S.L."/>
            <person name="Allmer J."/>
            <person name="Balk J."/>
            <person name="Bisova K."/>
            <person name="Chen C.J."/>
            <person name="Elias M."/>
            <person name="Gendler K."/>
            <person name="Hauser C."/>
            <person name="Lamb M.R."/>
            <person name="Ledford H."/>
            <person name="Long J.C."/>
            <person name="Minagawa J."/>
            <person name="Page M.D."/>
            <person name="Pan J."/>
            <person name="Pootakham W."/>
            <person name="Roje S."/>
            <person name="Rose A."/>
            <person name="Stahlberg E."/>
            <person name="Terauchi A.M."/>
            <person name="Yang P."/>
            <person name="Ball S."/>
            <person name="Bowler C."/>
            <person name="Dieckmann C.L."/>
            <person name="Gladyshev V.N."/>
            <person name="Green P."/>
            <person name="Jorgensen R."/>
            <person name="Mayfield S."/>
            <person name="Mueller-Roeber B."/>
            <person name="Rajamani S."/>
            <person name="Sayre R.T."/>
            <person name="Brokstein P."/>
            <person name="Dubchak I."/>
            <person name="Goodstein D."/>
            <person name="Hornick L."/>
            <person name="Huang Y.W."/>
            <person name="Jhaveri J."/>
            <person name="Luo Y."/>
            <person name="Martinez D."/>
            <person name="Ngau W.C."/>
            <person name="Otillar B."/>
            <person name="Poliakov A."/>
            <person name="Porter A."/>
            <person name="Szajkowski L."/>
            <person name="Werner G."/>
            <person name="Zhou K."/>
            <person name="Grigoriev I.V."/>
            <person name="Rokhsar D.S."/>
            <person name="Grossman A.R."/>
        </authorList>
    </citation>
    <scope>NUCLEOTIDE SEQUENCE [LARGE SCALE GENOMIC DNA]</scope>
    <source>
        <strain evidence="14">CC-503</strain>
    </source>
</reference>
<evidence type="ECO:0000256" key="2">
    <source>
        <dbReference type="ARBA" id="ARBA00001947"/>
    </source>
</evidence>
<dbReference type="InParanoid" id="A0A2K3CVZ2"/>
<feature type="region of interest" description="Disordered" evidence="11">
    <location>
        <begin position="1443"/>
        <end position="1468"/>
    </location>
</feature>
<dbReference type="GO" id="GO:0046872">
    <property type="term" value="F:metal ion binding"/>
    <property type="evidence" value="ECO:0007669"/>
    <property type="project" value="UniProtKB-KW"/>
</dbReference>
<feature type="domain" description="Metallo-beta-lactamase" evidence="12">
    <location>
        <begin position="1916"/>
        <end position="1988"/>
    </location>
</feature>
<dbReference type="PANTHER" id="PTHR12553">
    <property type="entry name" value="ZINC PHOSPHODIESTERASE ELAC PROTEIN 2"/>
    <property type="match status" value="1"/>
</dbReference>
<name>A0A2K3CVZ2_CHLRE</name>
<dbReference type="PANTHER" id="PTHR12553:SF70">
    <property type="entry name" value="RIBONUCLEASE Z"/>
    <property type="match status" value="1"/>
</dbReference>
<dbReference type="InterPro" id="IPR036866">
    <property type="entry name" value="RibonucZ/Hydroxyglut_hydro"/>
</dbReference>
<evidence type="ECO:0000256" key="6">
    <source>
        <dbReference type="ARBA" id="ARBA00022722"/>
    </source>
</evidence>
<dbReference type="CDD" id="cd07718">
    <property type="entry name" value="RNaseZ_ELAC1_ELAC2-C-term-like_MBL-fold"/>
    <property type="match status" value="1"/>
</dbReference>
<feature type="compositionally biased region" description="Gly residues" evidence="11">
    <location>
        <begin position="479"/>
        <end position="500"/>
    </location>
</feature>
<dbReference type="SUPFAM" id="SSF56281">
    <property type="entry name" value="Metallo-hydrolase/oxidoreductase"/>
    <property type="match status" value="1"/>
</dbReference>
<dbReference type="Proteomes" id="UP000006906">
    <property type="component" value="Chromosome 16"/>
</dbReference>
<feature type="compositionally biased region" description="Gly residues" evidence="11">
    <location>
        <begin position="2068"/>
        <end position="2079"/>
    </location>
</feature>
<feature type="domain" description="Metallo-beta-lactamase" evidence="12">
    <location>
        <begin position="2141"/>
        <end position="2220"/>
    </location>
</feature>
<dbReference type="EMBL" id="CM008977">
    <property type="protein sequence ID" value="PNW72446.1"/>
    <property type="molecule type" value="Genomic_DNA"/>
</dbReference>
<keyword evidence="6" id="KW-0540">Nuclease</keyword>
<evidence type="ECO:0000313" key="14">
    <source>
        <dbReference type="Proteomes" id="UP000006906"/>
    </source>
</evidence>
<evidence type="ECO:0000256" key="4">
    <source>
        <dbReference type="ARBA" id="ARBA00012477"/>
    </source>
</evidence>
<dbReference type="OrthoDB" id="527344at2759"/>
<evidence type="ECO:0000259" key="12">
    <source>
        <dbReference type="Pfam" id="PF12706"/>
    </source>
</evidence>
<dbReference type="Gramene" id="PNW72446">
    <property type="protein sequence ID" value="PNW72446"/>
    <property type="gene ID" value="CHLRE_16g680678v5"/>
</dbReference>
<dbReference type="GO" id="GO:0005739">
    <property type="term" value="C:mitochondrion"/>
    <property type="evidence" value="ECO:0000318"/>
    <property type="project" value="GO_Central"/>
</dbReference>
<keyword evidence="10" id="KW-0862">Zinc</keyword>
<dbReference type="EC" id="3.1.26.11" evidence="4"/>
<keyword evidence="9" id="KW-0378">Hydrolase</keyword>
<dbReference type="InterPro" id="IPR001279">
    <property type="entry name" value="Metallo-B-lactamas"/>
</dbReference>
<feature type="region of interest" description="Disordered" evidence="11">
    <location>
        <begin position="535"/>
        <end position="634"/>
    </location>
</feature>
<feature type="compositionally biased region" description="Pro residues" evidence="11">
    <location>
        <begin position="1382"/>
        <end position="1391"/>
    </location>
</feature>
<feature type="compositionally biased region" description="Low complexity" evidence="11">
    <location>
        <begin position="1447"/>
        <end position="1467"/>
    </location>
</feature>
<feature type="compositionally biased region" description="Low complexity" evidence="11">
    <location>
        <begin position="577"/>
        <end position="606"/>
    </location>
</feature>
<evidence type="ECO:0000256" key="5">
    <source>
        <dbReference type="ARBA" id="ARBA00022694"/>
    </source>
</evidence>
<feature type="region of interest" description="Disordered" evidence="11">
    <location>
        <begin position="808"/>
        <end position="832"/>
    </location>
</feature>
<dbReference type="Pfam" id="PF12706">
    <property type="entry name" value="Lactamase_B_2"/>
    <property type="match status" value="2"/>
</dbReference>
<evidence type="ECO:0000256" key="11">
    <source>
        <dbReference type="SAM" id="MobiDB-lite"/>
    </source>
</evidence>
<protein>
    <recommendedName>
        <fullName evidence="4">ribonuclease Z</fullName>
        <ecNumber evidence="4">3.1.26.11</ecNumber>
    </recommendedName>
</protein>
<feature type="region of interest" description="Disordered" evidence="11">
    <location>
        <begin position="1800"/>
        <end position="1819"/>
    </location>
</feature>
<keyword evidence="7" id="KW-0479">Metal-binding</keyword>
<feature type="compositionally biased region" description="Gly residues" evidence="11">
    <location>
        <begin position="156"/>
        <end position="173"/>
    </location>
</feature>
<evidence type="ECO:0000256" key="3">
    <source>
        <dbReference type="ARBA" id="ARBA00007823"/>
    </source>
</evidence>
<feature type="region of interest" description="Disordered" evidence="11">
    <location>
        <begin position="1301"/>
        <end position="1406"/>
    </location>
</feature>
<feature type="compositionally biased region" description="Low complexity" evidence="11">
    <location>
        <begin position="1654"/>
        <end position="1666"/>
    </location>
</feature>
<comment type="catalytic activity">
    <reaction evidence="1">
        <text>Endonucleolytic cleavage of RNA, removing extra 3' nucleotides from tRNA precursor, generating 3' termini of tRNAs. A 3'-hydroxy group is left at the tRNA terminus and a 5'-phosphoryl group is left at the trailer molecule.</text>
        <dbReference type="EC" id="3.1.26.11"/>
    </reaction>
</comment>
<dbReference type="InterPro" id="IPR047151">
    <property type="entry name" value="RNZ2-like"/>
</dbReference>
<keyword evidence="8" id="KW-0255">Endonuclease</keyword>
<feature type="compositionally biased region" description="Low complexity" evidence="11">
    <location>
        <begin position="764"/>
        <end position="782"/>
    </location>
</feature>
<feature type="compositionally biased region" description="Low complexity" evidence="11">
    <location>
        <begin position="808"/>
        <end position="829"/>
    </location>
</feature>
<feature type="region of interest" description="Disordered" evidence="11">
    <location>
        <begin position="393"/>
        <end position="441"/>
    </location>
</feature>
<feature type="compositionally biased region" description="Low complexity" evidence="11">
    <location>
        <begin position="619"/>
        <end position="632"/>
    </location>
</feature>
<feature type="compositionally biased region" description="Low complexity" evidence="11">
    <location>
        <begin position="177"/>
        <end position="207"/>
    </location>
</feature>
<evidence type="ECO:0000256" key="8">
    <source>
        <dbReference type="ARBA" id="ARBA00022759"/>
    </source>
</evidence>
<dbReference type="STRING" id="3055.A0A2K3CVZ2"/>
<comment type="similarity">
    <text evidence="3">Belongs to the RNase Z family.</text>
</comment>
<accession>A0A2K3CVZ2</accession>
<feature type="region of interest" description="Disordered" evidence="11">
    <location>
        <begin position="2010"/>
        <end position="2086"/>
    </location>
</feature>
<feature type="region of interest" description="Disordered" evidence="11">
    <location>
        <begin position="476"/>
        <end position="500"/>
    </location>
</feature>
<organism evidence="13 14">
    <name type="scientific">Chlamydomonas reinhardtii</name>
    <name type="common">Chlamydomonas smithii</name>
    <dbReference type="NCBI Taxonomy" id="3055"/>
    <lineage>
        <taxon>Eukaryota</taxon>
        <taxon>Viridiplantae</taxon>
        <taxon>Chlorophyta</taxon>
        <taxon>core chlorophytes</taxon>
        <taxon>Chlorophyceae</taxon>
        <taxon>CS clade</taxon>
        <taxon>Chlamydomonadales</taxon>
        <taxon>Chlamydomonadaceae</taxon>
        <taxon>Chlamydomonas</taxon>
    </lineage>
</organism>
<dbReference type="GO" id="GO:1990180">
    <property type="term" value="P:mitochondrial tRNA 3'-end processing"/>
    <property type="evidence" value="ECO:0000318"/>
    <property type="project" value="GO_Central"/>
</dbReference>
<gene>
    <name evidence="13" type="ORF">CHLRE_16g680678v5</name>
</gene>
<dbReference type="GO" id="GO:0042781">
    <property type="term" value="F:3'-tRNA processing endoribonuclease activity"/>
    <property type="evidence" value="ECO:0000318"/>
    <property type="project" value="GO_Central"/>
</dbReference>
<evidence type="ECO:0000256" key="1">
    <source>
        <dbReference type="ARBA" id="ARBA00000402"/>
    </source>
</evidence>
<feature type="compositionally biased region" description="Gly residues" evidence="11">
    <location>
        <begin position="546"/>
        <end position="561"/>
    </location>
</feature>
<feature type="region of interest" description="Disordered" evidence="11">
    <location>
        <begin position="1639"/>
        <end position="1666"/>
    </location>
</feature>
<evidence type="ECO:0000256" key="10">
    <source>
        <dbReference type="ARBA" id="ARBA00022833"/>
    </source>
</evidence>
<feature type="compositionally biased region" description="Gly residues" evidence="11">
    <location>
        <begin position="246"/>
        <end position="255"/>
    </location>
</feature>
<dbReference type="RefSeq" id="XP_042916242.1">
    <property type="nucleotide sequence ID" value="XM_043071413.1"/>
</dbReference>
<evidence type="ECO:0000256" key="9">
    <source>
        <dbReference type="ARBA" id="ARBA00022801"/>
    </source>
</evidence>
<dbReference type="KEGG" id="cre:CHLRE_16g680678v5"/>
<keyword evidence="5" id="KW-0819">tRNA processing</keyword>
<feature type="compositionally biased region" description="Low complexity" evidence="11">
    <location>
        <begin position="409"/>
        <end position="420"/>
    </location>
</feature>
<sequence length="2304" mass="224622">MASSIELKFISAPSDGVGPALLLTIPRGRTATPAQYLINAPEGFARLVLEHRCRPGPGLRALLLTSLAPGAQGGLAGLLLRLRQDGHAALRVVGPAGLHDVVSGLASFVRCTHPALTLSPLTAAQQGPVYEDECIEVRPLWSSFLLWQVPAWLSGGGGQGGQGEGAAGQGGRTGTKPAAAAGSPEASGASDSTEDTSASSHTTSSTAAEDEQQKEQVQQAHDSEDAAKQLLAKAASLLGRAGTTGGRLVGGGRGDAAGQQPATVTAAPGAADEEQGEGVRPAKRRRAPSSLADSRGPATATGAAALGSAAAAAAAVGGRGGADAAAGGGEALTAPRGSILRTRAAAAAALSAAAAQPSGRARAATAAKPGAEAPVTVAPLAAAAAAAVAAADSSDSTGGAPVGGGAGGAWTTSAASSQSSGEDDGDVDAGSSGSAGGRGAGVDAGARGGGVTYRGMNFTLAPGGVVGAGVAAAAASGAHSGGGGGGGGNGGGKGGAGADTGTSGGGGGGVYVPPGCIAPVQVLQSATGLGRKLKFADSSEDEGGDMDGGGAAGGGTAGGTANGTTPNVRMAINCIKDSSSSSSSSEEDTSSSSSGSEDAAGGAAARLGKRARGGGGGAAAPAAAALSRPPAGSKEDLFSQLDHLFMSRAGFAPGGRGAAAAAAAAMLGPAGGRGGRGRSGRAGRGGRAAEGAAKLQAAAATVAAAAAAAPAQADAGFHKKLGASAHAVPMDASFRAQVLAQLTQAAPAPAAAARAVLGGGPGAKASAAAASPAAPPAASQPGLPTSILAAAPRGRAARDVATAAANASGRAAAAQGQGSPGHGASAPGSRHGAPLTQAPLGYLIYLKPTRQALLLASPQAAADADALAAHPATALLAAAPPGLLMAVVHLTAPPLARRQQYKSLVRQLSGPHVWVNGYGHAAGGGDGGDAARPRAKAAAGDGGGGAGAGAPEAAAVADKKEAAGQSAVPVASAKASGVGSKAGGGPTLGLGHLGSCRVSMRLNAIAPALFPLPFVLRRQGAGSSGAAAPAVAASSKPQGRAGAGGDGTVELQAGAVVANGRTAGTDAGAGAVAGDLTESGASATVLFEIASAIAGTSTSVLVPAAADATAGATAEAAHSTAAAVAPAAARPAKPAPSAASRKLPRHLHASLLSTLTASVTTSPAAPANGLAAGGTGAGTRNGDRAQTKLETGRKAAAGGCDAGPRPRVVLSWAHGAVGAAADTGGDVAAGAWGGGAAASSAVGSAAPLPCAAALQAAMLEERRGSGLQGMLTALHAGFPRLASAAEVRRLLAPPPLQLLTHRSRQQHHHHSQQHQQQHHQEHHQQLEQSIHQPGQLQPPSPWQHQHQHHHATHPQPPQSPYGHPNGHTAPYPQYGSWQHQPPNQPYQPPYHQPHGDYNGGGGTSNGWPHYSAEAELAAAAAAYGPLEAAGAVMRPEWSYGRPPPLPLLLQPQAHGTPPQQAQQGWQQAPPPYGHPGAHHDPAGAAAGLMGHFAGWPQPQPPVALYPGLPPQGFGAADPVASATSLAVPNRQVAAGLREALRRKAASAAAAVPVAGTETAVPVPVAPRQSQQPPMDRAQDSEHGAAGTDTLDSNRHVALRVRQRLKLGGPVTEPVPAQPVAGGSTALVARAALGSEAALEEGAVKAEPSVPVHPGSSDTPAADATAAGEWDAGHVRRAAAASASNRGAAERLRSAIRKGAPVPAAAVPAAPLPAPSAGSIPAPSAKEQTITAVPGAEDAPVEVVAVVVSEALVEAEPEGLSSEEAAAALAAYKGQLSGRAAAGPAGPVAAAAPGADGVAATAAAQPTPRPQPEALASVDDIGVPPCLRPATAEAAAGAAGATAGSTAPVGDVSVLFLGTGSAEPSKYRGASAVLLRGLRRGGSSAREAADCAEGGGPGGGGAGAAGGGCGGSGAAMLIDAGEGTYGALVRWLGPKGAAAQVAALALVWLSHKHPDHILGLPALLEARPADAPPLLVVGPQEVAEWLTQIAHLHPHWRFTFVHCAHFAGSSPPPGAQGDLSAWQTHAPAPPSHPAWHPQQPQQPQQPQPGPDALFAAPQGLIQARRGGRGARGATGRGGRGSGRDLDSGWDAAAAAAAAAWPPPPRGGADPSWEVAQGRAAAAAVCGSLGLVRWQSVAVHHCRDAWGLVVEHADGWKLVYSGDTRPCPALVAAGRGATLLIHEATFEPCLEQQARGKRHSTSAEAAAVAAAMRAYRTVLTHFSQRYPRVPGGIDAWALPLRCRPAIAFDGMLLPLAALPALPHVMPPLALALGEPPQQPTAAVAGLALEEENVTEGGQDEQEVVLD</sequence>
<feature type="region of interest" description="Disordered" evidence="11">
    <location>
        <begin position="1560"/>
        <end position="1594"/>
    </location>
</feature>
<feature type="compositionally biased region" description="Basic residues" evidence="11">
    <location>
        <begin position="1301"/>
        <end position="1317"/>
    </location>
</feature>
<comment type="cofactor">
    <cofactor evidence="2">
        <name>Zn(2+)</name>
        <dbReference type="ChEBI" id="CHEBI:29105"/>
    </cofactor>
</comment>
<proteinExistence type="inferred from homology"/>